<evidence type="ECO:0000259" key="2">
    <source>
        <dbReference type="Pfam" id="PF02481"/>
    </source>
</evidence>
<dbReference type="InterPro" id="IPR003488">
    <property type="entry name" value="DprA"/>
</dbReference>
<dbReference type="GO" id="GO:0009294">
    <property type="term" value="P:DNA-mediated transformation"/>
    <property type="evidence" value="ECO:0007669"/>
    <property type="project" value="InterPro"/>
</dbReference>
<dbReference type="PANTHER" id="PTHR43022">
    <property type="entry name" value="PROTEIN SMF"/>
    <property type="match status" value="1"/>
</dbReference>
<reference evidence="3 4" key="1">
    <citation type="submission" date="2019-09" db="EMBL/GenBank/DDBJ databases">
        <title>Draft genome sequence of various Type strains from the CCUG.</title>
        <authorList>
            <person name="Pineiro-Iglesias B."/>
            <person name="Tunovic T."/>
            <person name="Unosson C."/>
            <person name="Inganas E."/>
            <person name="Ohlen M."/>
            <person name="Cardew S."/>
            <person name="Jensie-Markopoulos S."/>
            <person name="Salva-Serra F."/>
            <person name="Jaen-Luchoro D."/>
            <person name="Karlsson R."/>
            <person name="Svensson-Stadler L."/>
            <person name="Chun J."/>
            <person name="Moore E."/>
        </authorList>
    </citation>
    <scope>NUCLEOTIDE SEQUENCE [LARGE SCALE GENOMIC DNA]</scope>
    <source>
        <strain evidence="3 4">CCUG 32756T</strain>
    </source>
</reference>
<dbReference type="Gene3D" id="3.40.50.450">
    <property type="match status" value="1"/>
</dbReference>
<protein>
    <submittedName>
        <fullName evidence="3">DNA processing protein DprA</fullName>
    </submittedName>
</protein>
<dbReference type="InterPro" id="IPR057666">
    <property type="entry name" value="DrpA_SLOG"/>
</dbReference>
<dbReference type="Pfam" id="PF02481">
    <property type="entry name" value="DNA_processg_A"/>
    <property type="match status" value="1"/>
</dbReference>
<gene>
    <name evidence="3" type="ORF">F4V45_03085</name>
</gene>
<sequence>MQKLQDPPARLFALGDSALLDSRVKIAIIGTRKPNTYTQTYTTLLAKSLANIGAIIISGGALGTDIIAHSAALPKTICVLPTSLDRFYPASNAKIIQAIAEQGLLLSEYERNHCPQRYDFLHRNRLIVALSDLVIIPQADRFSGSLASANLCTKLNKPIFVLSHRIGESLGTQDLLAKERAQIITDIEAFTQAIALRFDLRAQEVLEDDELLDFARSNPTFEEAFARFGEKVLEYELMGKITRENGRIIISSV</sequence>
<comment type="similarity">
    <text evidence="1">Belongs to the DprA/Smf family.</text>
</comment>
<feature type="domain" description="Smf/DprA SLOG" evidence="2">
    <location>
        <begin position="2"/>
        <end position="193"/>
    </location>
</feature>
<dbReference type="SUPFAM" id="SSF102405">
    <property type="entry name" value="MCP/YpsA-like"/>
    <property type="match status" value="1"/>
</dbReference>
<evidence type="ECO:0000313" key="4">
    <source>
        <dbReference type="Proteomes" id="UP000323707"/>
    </source>
</evidence>
<dbReference type="Proteomes" id="UP000323707">
    <property type="component" value="Unassembled WGS sequence"/>
</dbReference>
<dbReference type="PANTHER" id="PTHR43022:SF1">
    <property type="entry name" value="PROTEIN SMF"/>
    <property type="match status" value="1"/>
</dbReference>
<dbReference type="AlphaFoldDB" id="A0A5M9QNS3"/>
<organism evidence="3 4">
    <name type="scientific">Helicobacter canis</name>
    <dbReference type="NCBI Taxonomy" id="29419"/>
    <lineage>
        <taxon>Bacteria</taxon>
        <taxon>Pseudomonadati</taxon>
        <taxon>Campylobacterota</taxon>
        <taxon>Epsilonproteobacteria</taxon>
        <taxon>Campylobacterales</taxon>
        <taxon>Helicobacteraceae</taxon>
        <taxon>Helicobacter</taxon>
    </lineage>
</organism>
<dbReference type="EMBL" id="VXKE01000008">
    <property type="protein sequence ID" value="KAA8710353.1"/>
    <property type="molecule type" value="Genomic_DNA"/>
</dbReference>
<proteinExistence type="inferred from homology"/>
<name>A0A5M9QNS3_9HELI</name>
<comment type="caution">
    <text evidence="3">The sequence shown here is derived from an EMBL/GenBank/DDBJ whole genome shotgun (WGS) entry which is preliminary data.</text>
</comment>
<evidence type="ECO:0000313" key="3">
    <source>
        <dbReference type="EMBL" id="KAA8710353.1"/>
    </source>
</evidence>
<accession>A0A5M9QNS3</accession>
<evidence type="ECO:0000256" key="1">
    <source>
        <dbReference type="ARBA" id="ARBA00006525"/>
    </source>
</evidence>